<dbReference type="RefSeq" id="XP_004181408.1">
    <property type="nucleotide sequence ID" value="XM_004181360.1"/>
</dbReference>
<accession>I2H687</accession>
<dbReference type="InParanoid" id="I2H687"/>
<reference evidence="1 2" key="1">
    <citation type="journal article" date="2011" name="Proc. Natl. Acad. Sci. U.S.A.">
        <title>Evolutionary erosion of yeast sex chromosomes by mating-type switching accidents.</title>
        <authorList>
            <person name="Gordon J.L."/>
            <person name="Armisen D."/>
            <person name="Proux-Wera E."/>
            <person name="Oheigeartaigh S.S."/>
            <person name="Byrne K.P."/>
            <person name="Wolfe K.H."/>
        </authorList>
    </citation>
    <scope>NUCLEOTIDE SEQUENCE [LARGE SCALE GENOMIC DNA]</scope>
    <source>
        <strain evidence="2">ATCC 34711 / CBS 6284 / DSM 70876 / NBRC 10599 / NRRL Y-10934 / UCD 77-7</strain>
    </source>
</reference>
<protein>
    <submittedName>
        <fullName evidence="1">Uncharacterized protein</fullName>
    </submittedName>
</protein>
<proteinExistence type="predicted"/>
<gene>
    <name evidence="1" type="primary">TBLA0F03520</name>
    <name evidence="1" type="ORF">TBLA_0F03520</name>
</gene>
<dbReference type="AlphaFoldDB" id="I2H687"/>
<dbReference type="Proteomes" id="UP000002866">
    <property type="component" value="Chromosome 6"/>
</dbReference>
<organism evidence="1 2">
    <name type="scientific">Henningerozyma blattae (strain ATCC 34711 / CBS 6284 / DSM 70876 / NBRC 10599 / NRRL Y-10934 / UCD 77-7)</name>
    <name type="common">Yeast</name>
    <name type="synonym">Tetrapisispora blattae</name>
    <dbReference type="NCBI Taxonomy" id="1071380"/>
    <lineage>
        <taxon>Eukaryota</taxon>
        <taxon>Fungi</taxon>
        <taxon>Dikarya</taxon>
        <taxon>Ascomycota</taxon>
        <taxon>Saccharomycotina</taxon>
        <taxon>Saccharomycetes</taxon>
        <taxon>Saccharomycetales</taxon>
        <taxon>Saccharomycetaceae</taxon>
        <taxon>Henningerozyma</taxon>
    </lineage>
</organism>
<dbReference type="GeneID" id="14496998"/>
<sequence length="87" mass="9890">MQDEANYWMILNNQTQTSIGANLSNNLYICTLPIMIDYCFTAPTIPKYMDLEVFSAKVNRYSNLGKFIANEDFVPTSDTAALLNRIN</sequence>
<name>I2H687_HENB6</name>
<evidence type="ECO:0000313" key="1">
    <source>
        <dbReference type="EMBL" id="CCH61889.1"/>
    </source>
</evidence>
<evidence type="ECO:0000313" key="2">
    <source>
        <dbReference type="Proteomes" id="UP000002866"/>
    </source>
</evidence>
<dbReference type="KEGG" id="tbl:TBLA_0F03520"/>
<keyword evidence="2" id="KW-1185">Reference proteome</keyword>
<dbReference type="EMBL" id="HE806321">
    <property type="protein sequence ID" value="CCH61889.1"/>
    <property type="molecule type" value="Genomic_DNA"/>
</dbReference>
<dbReference type="HOGENOM" id="CLU_2484851_0_0_1"/>